<protein>
    <submittedName>
        <fullName evidence="1">Uncharacterized protein</fullName>
    </submittedName>
</protein>
<name>A0A3S5B9U6_9PLAT</name>
<reference evidence="1" key="1">
    <citation type="submission" date="2018-11" db="EMBL/GenBank/DDBJ databases">
        <authorList>
            <consortium name="Pathogen Informatics"/>
        </authorList>
    </citation>
    <scope>NUCLEOTIDE SEQUENCE</scope>
</reference>
<accession>A0A3S5B9U6</accession>
<evidence type="ECO:0000313" key="1">
    <source>
        <dbReference type="EMBL" id="VEL40569.1"/>
    </source>
</evidence>
<dbReference type="Proteomes" id="UP000784294">
    <property type="component" value="Unassembled WGS sequence"/>
</dbReference>
<proteinExistence type="predicted"/>
<evidence type="ECO:0000313" key="2">
    <source>
        <dbReference type="Proteomes" id="UP000784294"/>
    </source>
</evidence>
<keyword evidence="2" id="KW-1185">Reference proteome</keyword>
<sequence length="464" mass="51357">MRKLFHLNGREVRTVQELLKTDGIFLGFSNPPPASGQGTQPSTTNPFEEGGKLNIGGETTSLGTAPIIASNGLRVADYAILEAGRLGAKLGVEVLTWNSDPVSGCSPGPMRGGGCAKVCNKSYKPVEVTSEDVKTGSVEFRSGHNPVAIGLDFFSPHAGRLDQVISGARVRASLLAARNLILNFFYLKFSEKWTYSEKILSSDSSLFQQLDASSDFGTIYEDVNYTLFEMAKMYSHFWQCMCKAACASLDDWLRLVSVGCIWAYVPPKAENTGGQIFYLDFFLLPSSERCREIASSQARRAHLPESRYFYRLPTLAQLLRDASVPPEAETQPVASLVTDWVHCWPIHNTKRATSRSVIMTDWKVRVWLEPRPDLVPSSRSRRFDYVTLDYSRIRCRLVVSDTVAPGQPSVRPGLCSADLFCSLITCRLGVCPVEGSASAVLHRFLLPTRKHKSGVSHSRHFGLF</sequence>
<organism evidence="1 2">
    <name type="scientific">Protopolystoma xenopodis</name>
    <dbReference type="NCBI Taxonomy" id="117903"/>
    <lineage>
        <taxon>Eukaryota</taxon>
        <taxon>Metazoa</taxon>
        <taxon>Spiralia</taxon>
        <taxon>Lophotrochozoa</taxon>
        <taxon>Platyhelminthes</taxon>
        <taxon>Monogenea</taxon>
        <taxon>Polyopisthocotylea</taxon>
        <taxon>Polystomatidea</taxon>
        <taxon>Polystomatidae</taxon>
        <taxon>Protopolystoma</taxon>
    </lineage>
</organism>
<dbReference type="EMBL" id="CAAALY010265446">
    <property type="protein sequence ID" value="VEL40569.1"/>
    <property type="molecule type" value="Genomic_DNA"/>
</dbReference>
<dbReference type="AlphaFoldDB" id="A0A3S5B9U6"/>
<comment type="caution">
    <text evidence="1">The sequence shown here is derived from an EMBL/GenBank/DDBJ whole genome shotgun (WGS) entry which is preliminary data.</text>
</comment>
<gene>
    <name evidence="1" type="ORF">PXEA_LOCUS34009</name>
</gene>